<proteinExistence type="predicted"/>
<name>A0A1X7AGJ3_9GAMM</name>
<sequence>MEPSELNELSCKIEDLITLCERLRRENQRLRSSEQQWKQERAQLIDKNDAARIRVEAMIGRLKALEHEA</sequence>
<organism evidence="2 3">
    <name type="scientific">Parendozoicomonas haliclonae</name>
    <dbReference type="NCBI Taxonomy" id="1960125"/>
    <lineage>
        <taxon>Bacteria</taxon>
        <taxon>Pseudomonadati</taxon>
        <taxon>Pseudomonadota</taxon>
        <taxon>Gammaproteobacteria</taxon>
        <taxon>Oceanospirillales</taxon>
        <taxon>Endozoicomonadaceae</taxon>
        <taxon>Parendozoicomonas</taxon>
    </lineage>
</organism>
<reference evidence="2 3" key="1">
    <citation type="submission" date="2017-03" db="EMBL/GenBank/DDBJ databases">
        <authorList>
            <person name="Afonso C.L."/>
            <person name="Miller P.J."/>
            <person name="Scott M.A."/>
            <person name="Spackman E."/>
            <person name="Goraichik I."/>
            <person name="Dimitrov K.M."/>
            <person name="Suarez D.L."/>
            <person name="Swayne D.E."/>
        </authorList>
    </citation>
    <scope>NUCLEOTIDE SEQUENCE [LARGE SCALE GENOMIC DNA]</scope>
    <source>
        <strain evidence="2">SB41UT1</strain>
    </source>
</reference>
<dbReference type="OrthoDB" id="6120894at2"/>
<dbReference type="NCBIfam" id="TIGR02449">
    <property type="entry name" value="TIGR02449 family protein"/>
    <property type="match status" value="1"/>
</dbReference>
<dbReference type="EMBL" id="FWPT01000002">
    <property type="protein sequence ID" value="SMA38959.1"/>
    <property type="molecule type" value="Genomic_DNA"/>
</dbReference>
<keyword evidence="3" id="KW-1185">Reference proteome</keyword>
<dbReference type="InterPro" id="IPR012662">
    <property type="entry name" value="CHP02449"/>
</dbReference>
<dbReference type="AlphaFoldDB" id="A0A1X7AGJ3"/>
<evidence type="ECO:0000313" key="2">
    <source>
        <dbReference type="EMBL" id="SMA38959.1"/>
    </source>
</evidence>
<accession>A0A1X7AGJ3</accession>
<evidence type="ECO:0000256" key="1">
    <source>
        <dbReference type="SAM" id="Coils"/>
    </source>
</evidence>
<dbReference type="RefSeq" id="WP_087107423.1">
    <property type="nucleotide sequence ID" value="NZ_CBCSCN010000001.1"/>
</dbReference>
<feature type="coiled-coil region" evidence="1">
    <location>
        <begin position="6"/>
        <end position="68"/>
    </location>
</feature>
<evidence type="ECO:0008006" key="4">
    <source>
        <dbReference type="Google" id="ProtNLM"/>
    </source>
</evidence>
<dbReference type="Proteomes" id="UP000196573">
    <property type="component" value="Unassembled WGS sequence"/>
</dbReference>
<gene>
    <name evidence="2" type="ORF">EHSB41UT_00950</name>
</gene>
<evidence type="ECO:0000313" key="3">
    <source>
        <dbReference type="Proteomes" id="UP000196573"/>
    </source>
</evidence>
<keyword evidence="1" id="KW-0175">Coiled coil</keyword>
<protein>
    <recommendedName>
        <fullName evidence="4">Cell division protein ZapB</fullName>
    </recommendedName>
</protein>